<protein>
    <submittedName>
        <fullName evidence="2">Uncharacterized protein</fullName>
    </submittedName>
</protein>
<dbReference type="EMBL" id="JARH01001043">
    <property type="protein sequence ID" value="EXF73830.1"/>
    <property type="molecule type" value="Genomic_DNA"/>
</dbReference>
<sequence length="284" mass="30530">MFVRLIACSTTRDAAVLVHRCSAYHVGHSCHLKNTYCPTIRPRYRACIEHCPAAVQRTPPPAAGHLPPTFAFPPTQRPLSPHICPVSDGNPKKRSGLQHESRYSDCPCHAVHLISVSRVAPTKVGQITTHTDGPVNAATATAAQASKHQGGGGKESGSNKTTQEKKVTSASGRLDELACIAFGPVVLHAPIHQQRGPIPTHSRPARCSRHCHTAQRPPAHSPSNLRRPRERARHANASQGPNRPPLANPASFNQHLPTPSATPHPSPVTINNSRLQGANCRLPD</sequence>
<keyword evidence="3" id="KW-1185">Reference proteome</keyword>
<organism evidence="2 3">
    <name type="scientific">Colletotrichum fioriniae PJ7</name>
    <dbReference type="NCBI Taxonomy" id="1445577"/>
    <lineage>
        <taxon>Eukaryota</taxon>
        <taxon>Fungi</taxon>
        <taxon>Dikarya</taxon>
        <taxon>Ascomycota</taxon>
        <taxon>Pezizomycotina</taxon>
        <taxon>Sordariomycetes</taxon>
        <taxon>Hypocreomycetidae</taxon>
        <taxon>Glomerellales</taxon>
        <taxon>Glomerellaceae</taxon>
        <taxon>Colletotrichum</taxon>
        <taxon>Colletotrichum acutatum species complex</taxon>
    </lineage>
</organism>
<reference evidence="2 3" key="1">
    <citation type="submission" date="2014-02" db="EMBL/GenBank/DDBJ databases">
        <title>The genome sequence of Colletotrichum fioriniae PJ7.</title>
        <authorList>
            <person name="Baroncelli R."/>
            <person name="Thon M.R."/>
        </authorList>
    </citation>
    <scope>NUCLEOTIDE SEQUENCE [LARGE SCALE GENOMIC DNA]</scope>
    <source>
        <strain evidence="2 3">PJ7</strain>
    </source>
</reference>
<evidence type="ECO:0000313" key="3">
    <source>
        <dbReference type="Proteomes" id="UP000020467"/>
    </source>
</evidence>
<proteinExistence type="predicted"/>
<dbReference type="HOGENOM" id="CLU_980079_0_0_1"/>
<evidence type="ECO:0000313" key="2">
    <source>
        <dbReference type="EMBL" id="EXF73830.1"/>
    </source>
</evidence>
<feature type="region of interest" description="Disordered" evidence="1">
    <location>
        <begin position="140"/>
        <end position="170"/>
    </location>
</feature>
<feature type="compositionally biased region" description="Polar residues" evidence="1">
    <location>
        <begin position="267"/>
        <end position="276"/>
    </location>
</feature>
<comment type="caution">
    <text evidence="2">The sequence shown here is derived from an EMBL/GenBank/DDBJ whole genome shotgun (WGS) entry which is preliminary data.</text>
</comment>
<evidence type="ECO:0000256" key="1">
    <source>
        <dbReference type="SAM" id="MobiDB-lite"/>
    </source>
</evidence>
<feature type="compositionally biased region" description="Polar residues" evidence="1">
    <location>
        <begin position="250"/>
        <end position="259"/>
    </location>
</feature>
<dbReference type="Proteomes" id="UP000020467">
    <property type="component" value="Unassembled WGS sequence"/>
</dbReference>
<dbReference type="KEGG" id="cfj:CFIO01_13417"/>
<accession>A0A010QAS4</accession>
<gene>
    <name evidence="2" type="ORF">CFIO01_13417</name>
</gene>
<feature type="compositionally biased region" description="Basic residues" evidence="1">
    <location>
        <begin position="203"/>
        <end position="213"/>
    </location>
</feature>
<dbReference type="AlphaFoldDB" id="A0A010QAS4"/>
<feature type="region of interest" description="Disordered" evidence="1">
    <location>
        <begin position="194"/>
        <end position="284"/>
    </location>
</feature>
<name>A0A010QAS4_9PEZI</name>